<proteinExistence type="predicted"/>
<accession>A0A0C3H4Q2</accession>
<reference evidence="2" key="2">
    <citation type="submission" date="2015-01" db="EMBL/GenBank/DDBJ databases">
        <title>Evolutionary Origins and Diversification of the Mycorrhizal Mutualists.</title>
        <authorList>
            <consortium name="DOE Joint Genome Institute"/>
            <consortium name="Mycorrhizal Genomics Consortium"/>
            <person name="Kohler A."/>
            <person name="Kuo A."/>
            <person name="Nagy L.G."/>
            <person name="Floudas D."/>
            <person name="Copeland A."/>
            <person name="Barry K.W."/>
            <person name="Cichocki N."/>
            <person name="Veneault-Fourrey C."/>
            <person name="LaButti K."/>
            <person name="Lindquist E.A."/>
            <person name="Lipzen A."/>
            <person name="Lundell T."/>
            <person name="Morin E."/>
            <person name="Murat C."/>
            <person name="Riley R."/>
            <person name="Ohm R."/>
            <person name="Sun H."/>
            <person name="Tunlid A."/>
            <person name="Henrissat B."/>
            <person name="Grigoriev I.V."/>
            <person name="Hibbett D.S."/>
            <person name="Martin F."/>
        </authorList>
    </citation>
    <scope>NUCLEOTIDE SEQUENCE [LARGE SCALE GENOMIC DNA]</scope>
    <source>
        <strain evidence="2">Zn</strain>
    </source>
</reference>
<sequence length="94" mass="11149">MVDEETDIIRLCHFSAQEYLEHVRDQRFPEAQVEITRSCLVYLSLEPFASGPCLETKLRDRILEYPFVVYAAEFWLLHAKRNEKKHIGQVVRLL</sequence>
<protein>
    <submittedName>
        <fullName evidence="1">Uncharacterized protein</fullName>
    </submittedName>
</protein>
<dbReference type="STRING" id="913774.A0A0C3H4Q2"/>
<feature type="non-terminal residue" evidence="1">
    <location>
        <position position="94"/>
    </location>
</feature>
<dbReference type="OrthoDB" id="195446at2759"/>
<gene>
    <name evidence="1" type="ORF">OIDMADRAFT_18537</name>
</gene>
<keyword evidence="2" id="KW-1185">Reference proteome</keyword>
<dbReference type="EMBL" id="KN832874">
    <property type="protein sequence ID" value="KIN03121.1"/>
    <property type="molecule type" value="Genomic_DNA"/>
</dbReference>
<dbReference type="InParanoid" id="A0A0C3H4Q2"/>
<dbReference type="Proteomes" id="UP000054321">
    <property type="component" value="Unassembled WGS sequence"/>
</dbReference>
<dbReference type="AlphaFoldDB" id="A0A0C3H4Q2"/>
<dbReference type="HOGENOM" id="CLU_2391964_0_0_1"/>
<organism evidence="1 2">
    <name type="scientific">Oidiodendron maius (strain Zn)</name>
    <dbReference type="NCBI Taxonomy" id="913774"/>
    <lineage>
        <taxon>Eukaryota</taxon>
        <taxon>Fungi</taxon>
        <taxon>Dikarya</taxon>
        <taxon>Ascomycota</taxon>
        <taxon>Pezizomycotina</taxon>
        <taxon>Leotiomycetes</taxon>
        <taxon>Leotiomycetes incertae sedis</taxon>
        <taxon>Myxotrichaceae</taxon>
        <taxon>Oidiodendron</taxon>
    </lineage>
</organism>
<evidence type="ECO:0000313" key="2">
    <source>
        <dbReference type="Proteomes" id="UP000054321"/>
    </source>
</evidence>
<name>A0A0C3H4Q2_OIDMZ</name>
<evidence type="ECO:0000313" key="1">
    <source>
        <dbReference type="EMBL" id="KIN03121.1"/>
    </source>
</evidence>
<reference evidence="1 2" key="1">
    <citation type="submission" date="2014-04" db="EMBL/GenBank/DDBJ databases">
        <authorList>
            <consortium name="DOE Joint Genome Institute"/>
            <person name="Kuo A."/>
            <person name="Martino E."/>
            <person name="Perotto S."/>
            <person name="Kohler A."/>
            <person name="Nagy L.G."/>
            <person name="Floudas D."/>
            <person name="Copeland A."/>
            <person name="Barry K.W."/>
            <person name="Cichocki N."/>
            <person name="Veneault-Fourrey C."/>
            <person name="LaButti K."/>
            <person name="Lindquist E.A."/>
            <person name="Lipzen A."/>
            <person name="Lundell T."/>
            <person name="Morin E."/>
            <person name="Murat C."/>
            <person name="Sun H."/>
            <person name="Tunlid A."/>
            <person name="Henrissat B."/>
            <person name="Grigoriev I.V."/>
            <person name="Hibbett D.S."/>
            <person name="Martin F."/>
            <person name="Nordberg H.P."/>
            <person name="Cantor M.N."/>
            <person name="Hua S.X."/>
        </authorList>
    </citation>
    <scope>NUCLEOTIDE SEQUENCE [LARGE SCALE GENOMIC DNA]</scope>
    <source>
        <strain evidence="1 2">Zn</strain>
    </source>
</reference>